<dbReference type="Pfam" id="PF00089">
    <property type="entry name" value="Trypsin"/>
    <property type="match status" value="1"/>
</dbReference>
<evidence type="ECO:0000313" key="6">
    <source>
        <dbReference type="EnsemblMetazoa" id="XP_014246365.1"/>
    </source>
</evidence>
<dbReference type="InterPro" id="IPR050430">
    <property type="entry name" value="Peptidase_S1"/>
</dbReference>
<organism evidence="6 7">
    <name type="scientific">Cimex lectularius</name>
    <name type="common">Bed bug</name>
    <name type="synonym">Acanthia lectularia</name>
    <dbReference type="NCBI Taxonomy" id="79782"/>
    <lineage>
        <taxon>Eukaryota</taxon>
        <taxon>Metazoa</taxon>
        <taxon>Ecdysozoa</taxon>
        <taxon>Arthropoda</taxon>
        <taxon>Hexapoda</taxon>
        <taxon>Insecta</taxon>
        <taxon>Pterygota</taxon>
        <taxon>Neoptera</taxon>
        <taxon>Paraneoptera</taxon>
        <taxon>Hemiptera</taxon>
        <taxon>Heteroptera</taxon>
        <taxon>Panheteroptera</taxon>
        <taxon>Cimicomorpha</taxon>
        <taxon>Cimicidae</taxon>
        <taxon>Cimex</taxon>
    </lineage>
</organism>
<accession>A0A8I6RMX0</accession>
<dbReference type="PANTHER" id="PTHR24276:SF96">
    <property type="entry name" value="PEPTIDASE S1 DOMAIN-CONTAINING PROTEIN"/>
    <property type="match status" value="1"/>
</dbReference>
<feature type="domain" description="Peptidase S1" evidence="5">
    <location>
        <begin position="66"/>
        <end position="355"/>
    </location>
</feature>
<evidence type="ECO:0000256" key="1">
    <source>
        <dbReference type="ARBA" id="ARBA00022670"/>
    </source>
</evidence>
<reference evidence="6" key="1">
    <citation type="submission" date="2022-01" db="UniProtKB">
        <authorList>
            <consortium name="EnsemblMetazoa"/>
        </authorList>
    </citation>
    <scope>IDENTIFICATION</scope>
</reference>
<evidence type="ECO:0000256" key="3">
    <source>
        <dbReference type="ARBA" id="ARBA00022825"/>
    </source>
</evidence>
<evidence type="ECO:0000256" key="2">
    <source>
        <dbReference type="ARBA" id="ARBA00022801"/>
    </source>
</evidence>
<dbReference type="Proteomes" id="UP000494040">
    <property type="component" value="Unassembled WGS sequence"/>
</dbReference>
<dbReference type="GO" id="GO:0006508">
    <property type="term" value="P:proteolysis"/>
    <property type="evidence" value="ECO:0007669"/>
    <property type="project" value="UniProtKB-KW"/>
</dbReference>
<dbReference type="SUPFAM" id="SSF50494">
    <property type="entry name" value="Trypsin-like serine proteases"/>
    <property type="match status" value="1"/>
</dbReference>
<keyword evidence="1" id="KW-0645">Protease</keyword>
<keyword evidence="7" id="KW-1185">Reference proteome</keyword>
<keyword evidence="4" id="KW-1015">Disulfide bond</keyword>
<evidence type="ECO:0000256" key="4">
    <source>
        <dbReference type="ARBA" id="ARBA00023157"/>
    </source>
</evidence>
<sequence length="362" mass="40756">MMLLLVVISTLHYYYYFFLCRRKDQGDVFLIDQGMAVHEQTDRYSRLGNMNLSSTSMRPLIRRKRLTGGIETFPNEAMMVGSLQRKLDRTHFCGVTLITMKHGVTACSCAIFGLPTDADLPQGTDFVVMAGDKQWNTKDKTRIRDVKSFWRDYRCRMDEDAGIWKFGIGYFELSLPFPSAGGPEYASGIPTTQAEYEKAFKKYYENVKFSQGSVTDYCYTYGWGAKKYDVKSGDPTIFPPALNKRAMQFLSMKDCQDRLCSHGFCSFKIEKIGAVCLGVPDNSNGGVCKGDAGNPLMCGNKFFGVGEEAPDCGNILRFAIFYKLDISVIQTLKNGAAPSPFSHRTRTQWFMIGLTLVTYVTV</sequence>
<dbReference type="SMART" id="SM00020">
    <property type="entry name" value="Tryp_SPc"/>
    <property type="match status" value="1"/>
</dbReference>
<evidence type="ECO:0000259" key="5">
    <source>
        <dbReference type="PROSITE" id="PS50240"/>
    </source>
</evidence>
<evidence type="ECO:0000313" key="7">
    <source>
        <dbReference type="Proteomes" id="UP000494040"/>
    </source>
</evidence>
<name>A0A8I6RMX0_CIMLE</name>
<dbReference type="InterPro" id="IPR009003">
    <property type="entry name" value="Peptidase_S1_PA"/>
</dbReference>
<keyword evidence="2" id="KW-0378">Hydrolase</keyword>
<dbReference type="RefSeq" id="XP_014246365.1">
    <property type="nucleotide sequence ID" value="XM_014390879.1"/>
</dbReference>
<dbReference type="InterPro" id="IPR001254">
    <property type="entry name" value="Trypsin_dom"/>
</dbReference>
<keyword evidence="3" id="KW-0720">Serine protease</keyword>
<dbReference type="InterPro" id="IPR043504">
    <property type="entry name" value="Peptidase_S1_PA_chymotrypsin"/>
</dbReference>
<dbReference type="OrthoDB" id="7763303at2759"/>
<dbReference type="KEGG" id="clec:106664852"/>
<protein>
    <recommendedName>
        <fullName evidence="5">Peptidase S1 domain-containing protein</fullName>
    </recommendedName>
</protein>
<dbReference type="Gene3D" id="2.40.10.10">
    <property type="entry name" value="Trypsin-like serine proteases"/>
    <property type="match status" value="1"/>
</dbReference>
<dbReference type="PANTHER" id="PTHR24276">
    <property type="entry name" value="POLYSERASE-RELATED"/>
    <property type="match status" value="1"/>
</dbReference>
<dbReference type="GO" id="GO:0004252">
    <property type="term" value="F:serine-type endopeptidase activity"/>
    <property type="evidence" value="ECO:0007669"/>
    <property type="project" value="InterPro"/>
</dbReference>
<dbReference type="AlphaFoldDB" id="A0A8I6RMX0"/>
<dbReference type="PROSITE" id="PS50240">
    <property type="entry name" value="TRYPSIN_DOM"/>
    <property type="match status" value="1"/>
</dbReference>
<dbReference type="EnsemblMetazoa" id="XM_014390879.1">
    <property type="protein sequence ID" value="XP_014246365.1"/>
    <property type="gene ID" value="LOC106664852"/>
</dbReference>
<proteinExistence type="predicted"/>
<dbReference type="GeneID" id="106664852"/>